<organism evidence="2 3">
    <name type="scientific">Symbiodinium necroappetens</name>
    <dbReference type="NCBI Taxonomy" id="1628268"/>
    <lineage>
        <taxon>Eukaryota</taxon>
        <taxon>Sar</taxon>
        <taxon>Alveolata</taxon>
        <taxon>Dinophyceae</taxon>
        <taxon>Suessiales</taxon>
        <taxon>Symbiodiniaceae</taxon>
        <taxon>Symbiodinium</taxon>
    </lineage>
</organism>
<evidence type="ECO:0000313" key="3">
    <source>
        <dbReference type="Proteomes" id="UP000601435"/>
    </source>
</evidence>
<feature type="compositionally biased region" description="Basic and acidic residues" evidence="1">
    <location>
        <begin position="23"/>
        <end position="49"/>
    </location>
</feature>
<protein>
    <submittedName>
        <fullName evidence="2">Uncharacterized protein</fullName>
    </submittedName>
</protein>
<gene>
    <name evidence="2" type="ORF">SNEC2469_LOCUS12242</name>
</gene>
<feature type="non-terminal residue" evidence="2">
    <location>
        <position position="1"/>
    </location>
</feature>
<dbReference type="Proteomes" id="UP000601435">
    <property type="component" value="Unassembled WGS sequence"/>
</dbReference>
<dbReference type="AlphaFoldDB" id="A0A812RMN3"/>
<evidence type="ECO:0000313" key="2">
    <source>
        <dbReference type="EMBL" id="CAE7444786.1"/>
    </source>
</evidence>
<sequence>MIDSRKEEAAADQTKKAYCDEEKAKTKEKVDDLTSTKEKLSAKAEERSPDGLSKIHLME</sequence>
<reference evidence="2" key="1">
    <citation type="submission" date="2021-02" db="EMBL/GenBank/DDBJ databases">
        <authorList>
            <person name="Dougan E. K."/>
            <person name="Rhodes N."/>
            <person name="Thang M."/>
            <person name="Chan C."/>
        </authorList>
    </citation>
    <scope>NUCLEOTIDE SEQUENCE</scope>
</reference>
<name>A0A812RMN3_9DINO</name>
<dbReference type="OrthoDB" id="10460047at2759"/>
<keyword evidence="3" id="KW-1185">Reference proteome</keyword>
<evidence type="ECO:0000256" key="1">
    <source>
        <dbReference type="SAM" id="MobiDB-lite"/>
    </source>
</evidence>
<comment type="caution">
    <text evidence="2">The sequence shown here is derived from an EMBL/GenBank/DDBJ whole genome shotgun (WGS) entry which is preliminary data.</text>
</comment>
<accession>A0A812RMN3</accession>
<feature type="region of interest" description="Disordered" evidence="1">
    <location>
        <begin position="23"/>
        <end position="59"/>
    </location>
</feature>
<dbReference type="EMBL" id="CAJNJA010019399">
    <property type="protein sequence ID" value="CAE7444786.1"/>
    <property type="molecule type" value="Genomic_DNA"/>
</dbReference>
<proteinExistence type="predicted"/>